<reference evidence="1 2" key="1">
    <citation type="submission" date="2015-01" db="EMBL/GenBank/DDBJ databases">
        <title>Evolution of Trichinella species and genotypes.</title>
        <authorList>
            <person name="Korhonen P.K."/>
            <person name="Edoardo P."/>
            <person name="Giuseppe L.R."/>
            <person name="Gasser R.B."/>
        </authorList>
    </citation>
    <scope>NUCLEOTIDE SEQUENCE [LARGE SCALE GENOMIC DNA]</scope>
    <source>
        <strain evidence="1">ISS1029</strain>
    </source>
</reference>
<proteinExistence type="predicted"/>
<gene>
    <name evidence="1" type="ORF">T11_2520</name>
</gene>
<dbReference type="Proteomes" id="UP000055024">
    <property type="component" value="Unassembled WGS sequence"/>
</dbReference>
<dbReference type="EMBL" id="JYDP01000242">
    <property type="protein sequence ID" value="KRZ02139.1"/>
    <property type="molecule type" value="Genomic_DNA"/>
</dbReference>
<sequence>MTATAEMRVESVESCSIDEACLIGTFIRECRSFPRVLSLSSGFLNQKSSPAANSHITSHGITIFYCNAVPNAWMQDRRSMAVYHT</sequence>
<accession>A0A0V1GVA3</accession>
<protein>
    <submittedName>
        <fullName evidence="1">Uncharacterized protein</fullName>
    </submittedName>
</protein>
<organism evidence="1 2">
    <name type="scientific">Trichinella zimbabwensis</name>
    <dbReference type="NCBI Taxonomy" id="268475"/>
    <lineage>
        <taxon>Eukaryota</taxon>
        <taxon>Metazoa</taxon>
        <taxon>Ecdysozoa</taxon>
        <taxon>Nematoda</taxon>
        <taxon>Enoplea</taxon>
        <taxon>Dorylaimia</taxon>
        <taxon>Trichinellida</taxon>
        <taxon>Trichinellidae</taxon>
        <taxon>Trichinella</taxon>
    </lineage>
</organism>
<dbReference type="AlphaFoldDB" id="A0A0V1GVA3"/>
<keyword evidence="2" id="KW-1185">Reference proteome</keyword>
<dbReference type="OrthoDB" id="10502686at2759"/>
<comment type="caution">
    <text evidence="1">The sequence shown here is derived from an EMBL/GenBank/DDBJ whole genome shotgun (WGS) entry which is preliminary data.</text>
</comment>
<evidence type="ECO:0000313" key="1">
    <source>
        <dbReference type="EMBL" id="KRZ02139.1"/>
    </source>
</evidence>
<evidence type="ECO:0000313" key="2">
    <source>
        <dbReference type="Proteomes" id="UP000055024"/>
    </source>
</evidence>
<name>A0A0V1GVA3_9BILA</name>